<dbReference type="InterPro" id="IPR022415">
    <property type="entry name" value="ATP-guanido_PTrfase_AS"/>
</dbReference>
<dbReference type="GO" id="GO:0005615">
    <property type="term" value="C:extracellular space"/>
    <property type="evidence" value="ECO:0007669"/>
    <property type="project" value="TreeGrafter"/>
</dbReference>
<reference evidence="10" key="1">
    <citation type="journal article" date="2020" name="mSystems">
        <title>Genome- and Community-Level Interaction Insights into Carbon Utilization and Element Cycling Functions of Hydrothermarchaeota in Hydrothermal Sediment.</title>
        <authorList>
            <person name="Zhou Z."/>
            <person name="Liu Y."/>
            <person name="Xu W."/>
            <person name="Pan J."/>
            <person name="Luo Z.H."/>
            <person name="Li M."/>
        </authorList>
    </citation>
    <scope>NUCLEOTIDE SEQUENCE [LARGE SCALE GENOMIC DNA]</scope>
    <source>
        <strain evidence="10">SpSt-697</strain>
    </source>
</reference>
<dbReference type="InterPro" id="IPR023660">
    <property type="entry name" value="Arg_Kinase"/>
</dbReference>
<feature type="binding site" evidence="5 6">
    <location>
        <begin position="200"/>
        <end position="205"/>
    </location>
    <ligand>
        <name>ATP</name>
        <dbReference type="ChEBI" id="CHEBI:30616"/>
    </ligand>
</feature>
<dbReference type="AlphaFoldDB" id="A0A7V4E2M5"/>
<dbReference type="GO" id="GO:1990424">
    <property type="term" value="F:protein arginine kinase activity"/>
    <property type="evidence" value="ECO:0007669"/>
    <property type="project" value="UniProtKB-EC"/>
</dbReference>
<dbReference type="GO" id="GO:0004111">
    <property type="term" value="F:creatine kinase activity"/>
    <property type="evidence" value="ECO:0007669"/>
    <property type="project" value="InterPro"/>
</dbReference>
<feature type="short sequence motif" description="RDXXRA motif of the pArg binding pocket involved in allosteric regulation" evidence="5">
    <location>
        <begin position="331"/>
        <end position="336"/>
    </location>
</feature>
<evidence type="ECO:0000256" key="2">
    <source>
        <dbReference type="ARBA" id="ARBA00022741"/>
    </source>
</evidence>
<dbReference type="InterPro" id="IPR014746">
    <property type="entry name" value="Gln_synth/guanido_kin_cat_dom"/>
</dbReference>
<keyword evidence="2 5" id="KW-0547">Nucleotide-binding</keyword>
<dbReference type="CDD" id="cd07930">
    <property type="entry name" value="bacterial_phosphagen_kinase"/>
    <property type="match status" value="1"/>
</dbReference>
<feature type="binding site" evidence="5 6">
    <location>
        <begin position="169"/>
        <end position="173"/>
    </location>
    <ligand>
        <name>ATP</name>
        <dbReference type="ChEBI" id="CHEBI:30616"/>
    </ligand>
</feature>
<dbReference type="PROSITE" id="PS00112">
    <property type="entry name" value="PHOSPHAGEN_KINASE"/>
    <property type="match status" value="1"/>
</dbReference>
<dbReference type="PANTHER" id="PTHR11547:SF38">
    <property type="entry name" value="ARGININE KINASE 1-RELATED"/>
    <property type="match status" value="1"/>
</dbReference>
<evidence type="ECO:0000256" key="3">
    <source>
        <dbReference type="ARBA" id="ARBA00022777"/>
    </source>
</evidence>
<evidence type="ECO:0000256" key="1">
    <source>
        <dbReference type="ARBA" id="ARBA00022679"/>
    </source>
</evidence>
<dbReference type="GO" id="GO:0046314">
    <property type="term" value="P:phosphocreatine biosynthetic process"/>
    <property type="evidence" value="ECO:0007669"/>
    <property type="project" value="InterPro"/>
</dbReference>
<keyword evidence="8" id="KW-1133">Transmembrane helix</keyword>
<comment type="caution">
    <text evidence="10">The sequence shown here is derived from an EMBL/GenBank/DDBJ whole genome shotgun (WGS) entry which is preliminary data.</text>
</comment>
<protein>
    <recommendedName>
        <fullName evidence="5">Protein-arginine kinase</fullName>
        <ecNumber evidence="5">2.7.14.1</ecNumber>
    </recommendedName>
</protein>
<gene>
    <name evidence="5" type="primary">mcsB</name>
    <name evidence="10" type="ORF">ENU74_00590</name>
</gene>
<comment type="similarity">
    <text evidence="5 6 7">Belongs to the ATP:guanido phosphotransferase family.</text>
</comment>
<sequence>MKLNKELVPGFLREIREESDVCISSRIRLARNLENHLFLLKASKKEQEEIVEELRETILKLDSFNVYTSDNLDEFFLNYLLERHLVSPDFVLSKNEKAVFIDKEEKISIMVNEEDHIRLQVLEAGFSLDEIFIKINEIDDKLEKELPYAFSEKFGFLTACPTNLGTGLRASVMLHLPGLVLTNEMEKVVRAAKNMGFLVRGIYGEGSLALGSYFQISNQFTIGIEEKEIIENTKNLINQIIEYERKARDYLLKNLKNEIEDKIWRSYGILTNAVLLNSEEAINLLSNLRLGICLGIIKNISLLTINILNILVKRANLMHYLKNEKLTAEERDLKRALIIKKILKKQDGE</sequence>
<dbReference type="PROSITE" id="PS51510">
    <property type="entry name" value="PHOSPHAGEN_KINASE_C"/>
    <property type="match status" value="1"/>
</dbReference>
<keyword evidence="5" id="KW-0021">Allosteric enzyme</keyword>
<keyword evidence="8" id="KW-0472">Membrane</keyword>
<dbReference type="Gene3D" id="3.30.590.10">
    <property type="entry name" value="Glutamine synthetase/guanido kinase, catalytic domain"/>
    <property type="match status" value="1"/>
</dbReference>
<name>A0A7V4E2M5_UNCW3</name>
<evidence type="ECO:0000256" key="8">
    <source>
        <dbReference type="SAM" id="Phobius"/>
    </source>
</evidence>
<keyword evidence="4 5" id="KW-0067">ATP-binding</keyword>
<evidence type="ECO:0000256" key="5">
    <source>
        <dbReference type="HAMAP-Rule" id="MF_00602"/>
    </source>
</evidence>
<dbReference type="InterPro" id="IPR022414">
    <property type="entry name" value="ATP-guanido_PTrfase_cat"/>
</dbReference>
<evidence type="ECO:0000256" key="6">
    <source>
        <dbReference type="PROSITE-ProRule" id="PRU00843"/>
    </source>
</evidence>
<keyword evidence="8" id="KW-0812">Transmembrane</keyword>
<keyword evidence="1 5" id="KW-0808">Transferase</keyword>
<dbReference type="PANTHER" id="PTHR11547">
    <property type="entry name" value="ARGININE OR CREATINE KINASE"/>
    <property type="match status" value="1"/>
</dbReference>
<comment type="activity regulation">
    <text evidence="5">Appears to be allosterically activated by the binding of pArg-containing polypeptides to the pArg-binding pocket localized in the C-terminal domain of McsB.</text>
</comment>
<dbReference type="GO" id="GO:0005524">
    <property type="term" value="F:ATP binding"/>
    <property type="evidence" value="ECO:0007669"/>
    <property type="project" value="UniProtKB-UniRule"/>
</dbReference>
<feature type="transmembrane region" description="Helical" evidence="8">
    <location>
        <begin position="288"/>
        <end position="312"/>
    </location>
</feature>
<dbReference type="HAMAP" id="MF_00602">
    <property type="entry name" value="Prot_Arg_kinase"/>
    <property type="match status" value="1"/>
</dbReference>
<comment type="function">
    <text evidence="5">Catalyzes the specific phosphorylation of arginine residues in proteins.</text>
</comment>
<dbReference type="NCBIfam" id="NF002194">
    <property type="entry name" value="PRK01059.1-4"/>
    <property type="match status" value="1"/>
</dbReference>
<proteinExistence type="inferred from homology"/>
<dbReference type="EMBL" id="DTDR01000020">
    <property type="protein sequence ID" value="HGK63089.1"/>
    <property type="molecule type" value="Genomic_DNA"/>
</dbReference>
<accession>A0A7V4E2M5</accession>
<keyword evidence="3 5" id="KW-0418">Kinase</keyword>
<feature type="domain" description="Phosphagen kinase C-terminal" evidence="9">
    <location>
        <begin position="21"/>
        <end position="247"/>
    </location>
</feature>
<evidence type="ECO:0000256" key="7">
    <source>
        <dbReference type="RuleBase" id="RU000505"/>
    </source>
</evidence>
<dbReference type="EC" id="2.7.14.1" evidence="5"/>
<dbReference type="SUPFAM" id="SSF55931">
    <property type="entry name" value="Glutamine synthetase/guanido kinase"/>
    <property type="match status" value="1"/>
</dbReference>
<feature type="binding site" evidence="5 6">
    <location>
        <begin position="24"/>
        <end position="28"/>
    </location>
    <ligand>
        <name>ATP</name>
        <dbReference type="ChEBI" id="CHEBI:30616"/>
    </ligand>
</feature>
<feature type="binding site" evidence="5 6">
    <location>
        <position position="84"/>
    </location>
    <ligand>
        <name>ATP</name>
        <dbReference type="ChEBI" id="CHEBI:30616"/>
    </ligand>
</feature>
<dbReference type="Pfam" id="PF00217">
    <property type="entry name" value="ATP-gua_Ptrans"/>
    <property type="match status" value="1"/>
</dbReference>
<dbReference type="InterPro" id="IPR000749">
    <property type="entry name" value="ATP-guanido_PTrfase"/>
</dbReference>
<comment type="catalytic activity">
    <reaction evidence="5">
        <text>L-arginyl-[protein] + ATP = N(omega)-phospho-L-arginyl-[protein] + ADP + H(+)</text>
        <dbReference type="Rhea" id="RHEA:43384"/>
        <dbReference type="Rhea" id="RHEA-COMP:10532"/>
        <dbReference type="Rhea" id="RHEA-COMP:10533"/>
        <dbReference type="ChEBI" id="CHEBI:15378"/>
        <dbReference type="ChEBI" id="CHEBI:29965"/>
        <dbReference type="ChEBI" id="CHEBI:30616"/>
        <dbReference type="ChEBI" id="CHEBI:83226"/>
        <dbReference type="ChEBI" id="CHEBI:456216"/>
        <dbReference type="EC" id="2.7.14.1"/>
    </reaction>
</comment>
<evidence type="ECO:0000313" key="10">
    <source>
        <dbReference type="EMBL" id="HGK63089.1"/>
    </source>
</evidence>
<evidence type="ECO:0000256" key="4">
    <source>
        <dbReference type="ARBA" id="ARBA00022840"/>
    </source>
</evidence>
<organism evidence="10">
    <name type="scientific">candidate division WOR-3 bacterium</name>
    <dbReference type="NCBI Taxonomy" id="2052148"/>
    <lineage>
        <taxon>Bacteria</taxon>
        <taxon>Bacteria division WOR-3</taxon>
    </lineage>
</organism>
<feature type="binding site" evidence="5 6">
    <location>
        <position position="118"/>
    </location>
    <ligand>
        <name>ATP</name>
        <dbReference type="ChEBI" id="CHEBI:30616"/>
    </ligand>
</feature>
<evidence type="ECO:0000259" key="9">
    <source>
        <dbReference type="PROSITE" id="PS51510"/>
    </source>
</evidence>